<dbReference type="PANTHER" id="PTHR33332">
    <property type="entry name" value="REVERSE TRANSCRIPTASE DOMAIN-CONTAINING PROTEIN"/>
    <property type="match status" value="1"/>
</dbReference>
<reference evidence="2" key="1">
    <citation type="submission" date="2019-10" db="EMBL/GenBank/DDBJ databases">
        <authorList>
            <person name="Soares A.E.R."/>
            <person name="Aleixo A."/>
            <person name="Schneider P."/>
            <person name="Miyaki C.Y."/>
            <person name="Schneider M.P."/>
            <person name="Mello C."/>
            <person name="Vasconcelos A.T.R."/>
        </authorList>
    </citation>
    <scope>NUCLEOTIDE SEQUENCE</scope>
    <source>
        <tissue evidence="2">Muscle</tissue>
    </source>
</reference>
<sequence>MSRIKNGFFKYISNKRKTKYNMGPLLNEEVTLVAGDTEKAELLDTFLASVFTDGTSPQESLTQETRVFILGPVLYNLFNRDLDEGTETFSESSMMMKLSQVPGTPEVCAALQKDLNRLEKWAGKNCLKFNKGKCRTLHLGRNNPLHQHRLRADLLESSSVEKDLRGPAGQQAVHEPAVRPFGQEDQWDPGVN</sequence>
<feature type="region of interest" description="Disordered" evidence="1">
    <location>
        <begin position="162"/>
        <end position="192"/>
    </location>
</feature>
<evidence type="ECO:0000313" key="2">
    <source>
        <dbReference type="EMBL" id="KAJ7417273.1"/>
    </source>
</evidence>
<proteinExistence type="predicted"/>
<dbReference type="Proteomes" id="UP001145742">
    <property type="component" value="Unassembled WGS sequence"/>
</dbReference>
<dbReference type="EMBL" id="WHWB01033773">
    <property type="protein sequence ID" value="KAJ7417273.1"/>
    <property type="molecule type" value="Genomic_DNA"/>
</dbReference>
<protein>
    <submittedName>
        <fullName evidence="2">Rna-directed dna polymerase from mobile element jockey-like</fullName>
    </submittedName>
</protein>
<name>A0ABQ9DEU2_9PASS</name>
<gene>
    <name evidence="2" type="ORF">WISP_65376</name>
</gene>
<evidence type="ECO:0000256" key="1">
    <source>
        <dbReference type="SAM" id="MobiDB-lite"/>
    </source>
</evidence>
<evidence type="ECO:0000313" key="3">
    <source>
        <dbReference type="Proteomes" id="UP001145742"/>
    </source>
</evidence>
<keyword evidence="3" id="KW-1185">Reference proteome</keyword>
<accession>A0ABQ9DEU2</accession>
<comment type="caution">
    <text evidence="2">The sequence shown here is derived from an EMBL/GenBank/DDBJ whole genome shotgun (WGS) entry which is preliminary data.</text>
</comment>
<organism evidence="2 3">
    <name type="scientific">Willisornis vidua</name>
    <name type="common">Xingu scale-backed antbird</name>
    <dbReference type="NCBI Taxonomy" id="1566151"/>
    <lineage>
        <taxon>Eukaryota</taxon>
        <taxon>Metazoa</taxon>
        <taxon>Chordata</taxon>
        <taxon>Craniata</taxon>
        <taxon>Vertebrata</taxon>
        <taxon>Euteleostomi</taxon>
        <taxon>Archelosauria</taxon>
        <taxon>Archosauria</taxon>
        <taxon>Dinosauria</taxon>
        <taxon>Saurischia</taxon>
        <taxon>Theropoda</taxon>
        <taxon>Coelurosauria</taxon>
        <taxon>Aves</taxon>
        <taxon>Neognathae</taxon>
        <taxon>Neoaves</taxon>
        <taxon>Telluraves</taxon>
        <taxon>Australaves</taxon>
        <taxon>Passeriformes</taxon>
        <taxon>Thamnophilidae</taxon>
        <taxon>Willisornis</taxon>
    </lineage>
</organism>